<dbReference type="Gene3D" id="3.30.565.10">
    <property type="entry name" value="Histidine kinase-like ATPase, C-terminal domain"/>
    <property type="match status" value="1"/>
</dbReference>
<comment type="caution">
    <text evidence="6">The sequence shown here is derived from an EMBL/GenBank/DDBJ whole genome shotgun (WGS) entry which is preliminary data.</text>
</comment>
<feature type="domain" description="Histidine kinase/HSP90-like ATPase" evidence="5">
    <location>
        <begin position="7"/>
        <end position="52"/>
    </location>
</feature>
<reference evidence="7" key="1">
    <citation type="journal article" date="2019" name="Int. J. Syst. Evol. Microbiol.">
        <title>The Global Catalogue of Microorganisms (GCM) 10K type strain sequencing project: providing services to taxonomists for standard genome sequencing and annotation.</title>
        <authorList>
            <consortium name="The Broad Institute Genomics Platform"/>
            <consortium name="The Broad Institute Genome Sequencing Center for Infectious Disease"/>
            <person name="Wu L."/>
            <person name="Ma J."/>
        </authorList>
    </citation>
    <scope>NUCLEOTIDE SEQUENCE [LARGE SCALE GENOMIC DNA]</scope>
    <source>
        <strain evidence="7">CCM 8689</strain>
    </source>
</reference>
<dbReference type="PANTHER" id="PTHR43047">
    <property type="entry name" value="TWO-COMPONENT HISTIDINE PROTEIN KINASE"/>
    <property type="match status" value="1"/>
</dbReference>
<dbReference type="GO" id="GO:0005524">
    <property type="term" value="F:ATP binding"/>
    <property type="evidence" value="ECO:0007669"/>
    <property type="project" value="UniProtKB-KW"/>
</dbReference>
<dbReference type="Proteomes" id="UP001595792">
    <property type="component" value="Unassembled WGS sequence"/>
</dbReference>
<sequence>MTLVNPSITRKYGGEGLGLVICRKLAEMTGGGITAFSEKNKGSEFTLTIPVELNQTKQLASNKNTQVIKQNIPVAGMNI</sequence>
<evidence type="ECO:0000259" key="5">
    <source>
        <dbReference type="Pfam" id="PF02518"/>
    </source>
</evidence>
<evidence type="ECO:0000256" key="1">
    <source>
        <dbReference type="ARBA" id="ARBA00000085"/>
    </source>
</evidence>
<dbReference type="InterPro" id="IPR004358">
    <property type="entry name" value="Sig_transdc_His_kin-like_C"/>
</dbReference>
<dbReference type="SUPFAM" id="SSF55874">
    <property type="entry name" value="ATPase domain of HSP90 chaperone/DNA topoisomerase II/histidine kinase"/>
    <property type="match status" value="1"/>
</dbReference>
<dbReference type="InterPro" id="IPR036890">
    <property type="entry name" value="HATPase_C_sf"/>
</dbReference>
<keyword evidence="7" id="KW-1185">Reference proteome</keyword>
<accession>A0ABV8NLJ9</accession>
<evidence type="ECO:0000256" key="2">
    <source>
        <dbReference type="ARBA" id="ARBA00012438"/>
    </source>
</evidence>
<keyword evidence="6" id="KW-0547">Nucleotide-binding</keyword>
<dbReference type="PRINTS" id="PR00344">
    <property type="entry name" value="BCTRLSENSOR"/>
</dbReference>
<evidence type="ECO:0000313" key="6">
    <source>
        <dbReference type="EMBL" id="MFC4197102.1"/>
    </source>
</evidence>
<dbReference type="InterPro" id="IPR003594">
    <property type="entry name" value="HATPase_dom"/>
</dbReference>
<dbReference type="EC" id="2.7.13.3" evidence="2"/>
<keyword evidence="6" id="KW-0067">ATP-binding</keyword>
<evidence type="ECO:0000313" key="7">
    <source>
        <dbReference type="Proteomes" id="UP001595792"/>
    </source>
</evidence>
<protein>
    <recommendedName>
        <fullName evidence="2">histidine kinase</fullName>
        <ecNumber evidence="2">2.7.13.3</ecNumber>
    </recommendedName>
</protein>
<dbReference type="EMBL" id="JBHSBY010000102">
    <property type="protein sequence ID" value="MFC4197102.1"/>
    <property type="molecule type" value="Genomic_DNA"/>
</dbReference>
<name>A0ABV8NLJ9_9SPHI</name>
<dbReference type="PANTHER" id="PTHR43047:SF72">
    <property type="entry name" value="OSMOSENSING HISTIDINE PROTEIN KINASE SLN1"/>
    <property type="match status" value="1"/>
</dbReference>
<comment type="catalytic activity">
    <reaction evidence="1">
        <text>ATP + protein L-histidine = ADP + protein N-phospho-L-histidine.</text>
        <dbReference type="EC" id="2.7.13.3"/>
    </reaction>
</comment>
<proteinExistence type="predicted"/>
<organism evidence="6 7">
    <name type="scientific">Pedobacter jamesrossensis</name>
    <dbReference type="NCBI Taxonomy" id="1908238"/>
    <lineage>
        <taxon>Bacteria</taxon>
        <taxon>Pseudomonadati</taxon>
        <taxon>Bacteroidota</taxon>
        <taxon>Sphingobacteriia</taxon>
        <taxon>Sphingobacteriales</taxon>
        <taxon>Sphingobacteriaceae</taxon>
        <taxon>Pedobacter</taxon>
    </lineage>
</organism>
<gene>
    <name evidence="6" type="ORF">ACFOUY_10360</name>
</gene>
<keyword evidence="3" id="KW-0808">Transferase</keyword>
<evidence type="ECO:0000256" key="4">
    <source>
        <dbReference type="ARBA" id="ARBA00022777"/>
    </source>
</evidence>
<dbReference type="RefSeq" id="WP_378960481.1">
    <property type="nucleotide sequence ID" value="NZ_JBHRXC010000001.1"/>
</dbReference>
<evidence type="ECO:0000256" key="3">
    <source>
        <dbReference type="ARBA" id="ARBA00022679"/>
    </source>
</evidence>
<dbReference type="Pfam" id="PF02518">
    <property type="entry name" value="HATPase_c"/>
    <property type="match status" value="1"/>
</dbReference>
<keyword evidence="4" id="KW-0418">Kinase</keyword>